<feature type="transmembrane region" description="Helical" evidence="1">
    <location>
        <begin position="289"/>
        <end position="312"/>
    </location>
</feature>
<sequence>MTVPLSPHHPITSTPALLFLTLFLAGWFLILATSTLLLATRRGSQPGALPQPLPRVSILIAARNEAAAIGRCLQAIRQLEYPAHLLEVLLGDDGSTDGTAAVATQAMQGFGGTFRVVPIQETLGLARGKANVLAHLTRAATTDFFLITDADIAVPRTWVPALLAHAQPGIGTVTGLTLVQGPRLFDKLQGLDWLISLGLVQVVSDLGRPVTAMGNNMLVTRAAYEATGGYEALPFSVTEDFELFRATLRHGFGYRILFRPEVLAESLPMPTFGALLHQRRRWSRGVESLPWWLKGGLLYYAGFYPALLALGWLAGPLAAGLVLLAKMLLQGLLAALCFRRAGRRAPLHLLPLFELYTPALTAALAVFRLLPLSFDWKGRRYR</sequence>
<evidence type="ECO:0000313" key="2">
    <source>
        <dbReference type="EMBL" id="WBA42476.1"/>
    </source>
</evidence>
<dbReference type="Pfam" id="PF13641">
    <property type="entry name" value="Glyco_tranf_2_3"/>
    <property type="match status" value="1"/>
</dbReference>
<reference evidence="2 3" key="1">
    <citation type="submission" date="2022-12" db="EMBL/GenBank/DDBJ databases">
        <title>Hymenobacter canadensis sp. nov. isolated from lake water of the Cambridge Bay, Canada.</title>
        <authorList>
            <person name="Kim W.H."/>
            <person name="Lee Y.M."/>
        </authorList>
    </citation>
    <scope>NUCLEOTIDE SEQUENCE [LARGE SCALE GENOMIC DNA]</scope>
    <source>
        <strain evidence="2 3">PAMC 29467</strain>
    </source>
</reference>
<accession>A0ABY7LRB2</accession>
<dbReference type="PANTHER" id="PTHR43646">
    <property type="entry name" value="GLYCOSYLTRANSFERASE"/>
    <property type="match status" value="1"/>
</dbReference>
<protein>
    <submittedName>
        <fullName evidence="2">Glycosyltransferase</fullName>
        <ecNumber evidence="2">2.4.-.-</ecNumber>
    </submittedName>
</protein>
<keyword evidence="2" id="KW-0328">Glycosyltransferase</keyword>
<keyword evidence="2" id="KW-0808">Transferase</keyword>
<gene>
    <name evidence="2" type="ORF">O3303_02695</name>
</gene>
<dbReference type="Gene3D" id="3.90.550.10">
    <property type="entry name" value="Spore Coat Polysaccharide Biosynthesis Protein SpsA, Chain A"/>
    <property type="match status" value="1"/>
</dbReference>
<feature type="transmembrane region" description="Helical" evidence="1">
    <location>
        <begin position="318"/>
        <end position="338"/>
    </location>
</feature>
<dbReference type="EMBL" id="CP114767">
    <property type="protein sequence ID" value="WBA42476.1"/>
    <property type="molecule type" value="Genomic_DNA"/>
</dbReference>
<dbReference type="EC" id="2.4.-.-" evidence="2"/>
<feature type="transmembrane region" description="Helical" evidence="1">
    <location>
        <begin position="16"/>
        <end position="39"/>
    </location>
</feature>
<dbReference type="PANTHER" id="PTHR43646:SF3">
    <property type="entry name" value="SLR1566 PROTEIN"/>
    <property type="match status" value="1"/>
</dbReference>
<keyword evidence="1" id="KW-0812">Transmembrane</keyword>
<keyword evidence="1" id="KW-0472">Membrane</keyword>
<dbReference type="RefSeq" id="WP_269560530.1">
    <property type="nucleotide sequence ID" value="NZ_CP114767.1"/>
</dbReference>
<keyword evidence="1" id="KW-1133">Transmembrane helix</keyword>
<dbReference type="InterPro" id="IPR029044">
    <property type="entry name" value="Nucleotide-diphossugar_trans"/>
</dbReference>
<proteinExistence type="predicted"/>
<name>A0ABY7LRB2_9BACT</name>
<keyword evidence="3" id="KW-1185">Reference proteome</keyword>
<evidence type="ECO:0000313" key="3">
    <source>
        <dbReference type="Proteomes" id="UP001211005"/>
    </source>
</evidence>
<evidence type="ECO:0000256" key="1">
    <source>
        <dbReference type="SAM" id="Phobius"/>
    </source>
</evidence>
<dbReference type="SUPFAM" id="SSF53448">
    <property type="entry name" value="Nucleotide-diphospho-sugar transferases"/>
    <property type="match status" value="1"/>
</dbReference>
<feature type="transmembrane region" description="Helical" evidence="1">
    <location>
        <begin position="350"/>
        <end position="370"/>
    </location>
</feature>
<organism evidence="2 3">
    <name type="scientific">Hymenobacter canadensis</name>
    <dbReference type="NCBI Taxonomy" id="2999067"/>
    <lineage>
        <taxon>Bacteria</taxon>
        <taxon>Pseudomonadati</taxon>
        <taxon>Bacteroidota</taxon>
        <taxon>Cytophagia</taxon>
        <taxon>Cytophagales</taxon>
        <taxon>Hymenobacteraceae</taxon>
        <taxon>Hymenobacter</taxon>
    </lineage>
</organism>
<dbReference type="Proteomes" id="UP001211005">
    <property type="component" value="Chromosome"/>
</dbReference>
<dbReference type="GO" id="GO:0016757">
    <property type="term" value="F:glycosyltransferase activity"/>
    <property type="evidence" value="ECO:0007669"/>
    <property type="project" value="UniProtKB-KW"/>
</dbReference>